<proteinExistence type="predicted"/>
<comment type="caution">
    <text evidence="1">The sequence shown here is derived from an EMBL/GenBank/DDBJ whole genome shotgun (WGS) entry which is preliminary data.</text>
</comment>
<geneLocation type="mitochondrion" evidence="1"/>
<sequence length="51" mass="5728">MTGFKIYARCEAASPTPEGEDILAHNYLLPLLPRSLGNPTYCLLALIYFRI</sequence>
<dbReference type="AlphaFoldDB" id="A0A117NIJ9"/>
<organism evidence="1">
    <name type="scientific">Picea glauca</name>
    <name type="common">White spruce</name>
    <name type="synonym">Pinus glauca</name>
    <dbReference type="NCBI Taxonomy" id="3330"/>
    <lineage>
        <taxon>Eukaryota</taxon>
        <taxon>Viridiplantae</taxon>
        <taxon>Streptophyta</taxon>
        <taxon>Embryophyta</taxon>
        <taxon>Tracheophyta</taxon>
        <taxon>Spermatophyta</taxon>
        <taxon>Pinopsida</taxon>
        <taxon>Pinidae</taxon>
        <taxon>Conifers I</taxon>
        <taxon>Pinales</taxon>
        <taxon>Pinaceae</taxon>
        <taxon>Picea</taxon>
    </lineage>
</organism>
<gene>
    <name evidence="1" type="ORF">ABT39_MTgene3304</name>
</gene>
<accession>A0A117NIJ9</accession>
<reference evidence="1" key="1">
    <citation type="journal article" date="2015" name="Genome Biol. Evol.">
        <title>Organellar Genomes of White Spruce (Picea glauca): Assembly and Annotation.</title>
        <authorList>
            <person name="Jackman S.D."/>
            <person name="Warren R.L."/>
            <person name="Gibb E.A."/>
            <person name="Vandervalk B.P."/>
            <person name="Mohamadi H."/>
            <person name="Chu J."/>
            <person name="Raymond A."/>
            <person name="Pleasance S."/>
            <person name="Coope R."/>
            <person name="Wildung M.R."/>
            <person name="Ritland C.E."/>
            <person name="Bousquet J."/>
            <person name="Jones S.J."/>
            <person name="Bohlmann J."/>
            <person name="Birol I."/>
        </authorList>
    </citation>
    <scope>NUCLEOTIDE SEQUENCE [LARGE SCALE GENOMIC DNA]</scope>
    <source>
        <tissue evidence="1">Flushing bud</tissue>
    </source>
</reference>
<protein>
    <submittedName>
        <fullName evidence="1">Uncharacterized protein</fullName>
    </submittedName>
</protein>
<name>A0A117NIJ9_PICGL</name>
<keyword evidence="1" id="KW-0496">Mitochondrion</keyword>
<evidence type="ECO:0000313" key="1">
    <source>
        <dbReference type="EMBL" id="KUM50076.1"/>
    </source>
</evidence>
<dbReference type="EMBL" id="LKAM01000002">
    <property type="protein sequence ID" value="KUM50076.1"/>
    <property type="molecule type" value="Genomic_DNA"/>
</dbReference>